<evidence type="ECO:0000313" key="4">
    <source>
        <dbReference type="Proteomes" id="UP000664288"/>
    </source>
</evidence>
<feature type="compositionally biased region" description="Basic and acidic residues" evidence="1">
    <location>
        <begin position="60"/>
        <end position="72"/>
    </location>
</feature>
<dbReference type="Pfam" id="PF11160">
    <property type="entry name" value="Hva1_TUDOR"/>
    <property type="match status" value="1"/>
</dbReference>
<keyword evidence="4" id="KW-1185">Reference proteome</keyword>
<feature type="region of interest" description="Disordered" evidence="1">
    <location>
        <begin position="38"/>
        <end position="72"/>
    </location>
</feature>
<proteinExistence type="predicted"/>
<feature type="region of interest" description="Disordered" evidence="1">
    <location>
        <begin position="1"/>
        <end position="22"/>
    </location>
</feature>
<protein>
    <submittedName>
        <fullName evidence="3">DUF2945 domain-containing protein</fullName>
    </submittedName>
</protein>
<gene>
    <name evidence="3" type="ORF">J1C47_11025</name>
</gene>
<dbReference type="Proteomes" id="UP000664288">
    <property type="component" value="Unassembled WGS sequence"/>
</dbReference>
<accession>A0ABS3J519</accession>
<evidence type="ECO:0000256" key="1">
    <source>
        <dbReference type="SAM" id="MobiDB-lite"/>
    </source>
</evidence>
<name>A0ABS3J519_9HYPH</name>
<reference evidence="3 4" key="1">
    <citation type="submission" date="2021-03" db="EMBL/GenBank/DDBJ databases">
        <title>Whole genome sequence of Jiella sp. MQZ13P-4.</title>
        <authorList>
            <person name="Tuo L."/>
        </authorList>
    </citation>
    <scope>NUCLEOTIDE SEQUENCE [LARGE SCALE GENOMIC DNA]</scope>
    <source>
        <strain evidence="3 4">MQZ13P-4</strain>
    </source>
</reference>
<feature type="domain" description="Hypervirulence associated protein TUDOR" evidence="2">
    <location>
        <begin position="7"/>
        <end position="68"/>
    </location>
</feature>
<evidence type="ECO:0000259" key="2">
    <source>
        <dbReference type="Pfam" id="PF11160"/>
    </source>
</evidence>
<sequence length="72" mass="8078">MTKFRKGQNVAWSWGNGEGEGKVKDRFTEKVTRKIGGSEITRNASEDNSAYLIEQEDGSEVLKSESELKKPD</sequence>
<dbReference type="RefSeq" id="WP_207350816.1">
    <property type="nucleotide sequence ID" value="NZ_JAFMPY010000009.1"/>
</dbReference>
<dbReference type="InterPro" id="IPR021331">
    <property type="entry name" value="Hva1_TUDOR"/>
</dbReference>
<dbReference type="EMBL" id="JAFMPY010000009">
    <property type="protein sequence ID" value="MBO0904177.1"/>
    <property type="molecule type" value="Genomic_DNA"/>
</dbReference>
<evidence type="ECO:0000313" key="3">
    <source>
        <dbReference type="EMBL" id="MBO0904177.1"/>
    </source>
</evidence>
<organism evidence="3 4">
    <name type="scientific">Jiella sonneratiae</name>
    <dbReference type="NCBI Taxonomy" id="2816856"/>
    <lineage>
        <taxon>Bacteria</taxon>
        <taxon>Pseudomonadati</taxon>
        <taxon>Pseudomonadota</taxon>
        <taxon>Alphaproteobacteria</taxon>
        <taxon>Hyphomicrobiales</taxon>
        <taxon>Aurantimonadaceae</taxon>
        <taxon>Jiella</taxon>
    </lineage>
</organism>
<comment type="caution">
    <text evidence="3">The sequence shown here is derived from an EMBL/GenBank/DDBJ whole genome shotgun (WGS) entry which is preliminary data.</text>
</comment>